<sequence length="197" mass="20244">MPTPSPGSCSRFTRPILGVGAAVAAALALAACAGPRTVSHVSSLNDVFKYLPVSGLPLDVVGNPFPQAADAFVRAAAADGLSGNVNGRPLAFVPAPDRFGPDHPGYRMVLFLSGGGIVAGQALCEAGLPTDSPKGGTLHASAALCNGTKMIAWGEGWGGPVPAQPDVAFLALMDQLANAVFKRERDRDRDPTEWPET</sequence>
<comment type="caution">
    <text evidence="2">The sequence shown here is derived from an EMBL/GenBank/DDBJ whole genome shotgun (WGS) entry which is preliminary data.</text>
</comment>
<gene>
    <name evidence="2" type="ORF">GHC57_04370</name>
</gene>
<evidence type="ECO:0000313" key="3">
    <source>
        <dbReference type="Proteomes" id="UP000434582"/>
    </source>
</evidence>
<evidence type="ECO:0008006" key="4">
    <source>
        <dbReference type="Google" id="ProtNLM"/>
    </source>
</evidence>
<dbReference type="RefSeq" id="WP_153341561.1">
    <property type="nucleotide sequence ID" value="NZ_WIVE01000008.1"/>
</dbReference>
<keyword evidence="3" id="KW-1185">Reference proteome</keyword>
<dbReference type="EMBL" id="WIVE01000008">
    <property type="protein sequence ID" value="MQX35749.1"/>
    <property type="molecule type" value="Genomic_DNA"/>
</dbReference>
<dbReference type="AlphaFoldDB" id="A0A7X1ZCZ8"/>
<accession>A0A7X1ZCZ8</accession>
<name>A0A7X1ZCZ8_9PROT</name>
<evidence type="ECO:0000256" key="1">
    <source>
        <dbReference type="SAM" id="SignalP"/>
    </source>
</evidence>
<feature type="chain" id="PRO_5031414706" description="Lipoprotein" evidence="1">
    <location>
        <begin position="31"/>
        <end position="197"/>
    </location>
</feature>
<dbReference type="Proteomes" id="UP000434582">
    <property type="component" value="Unassembled WGS sequence"/>
</dbReference>
<keyword evidence="1" id="KW-0732">Signal</keyword>
<reference evidence="2 3" key="1">
    <citation type="submission" date="2019-10" db="EMBL/GenBank/DDBJ databases">
        <title>Draft whole-genome sequence of the purple nonsulfur photosynthetic bacterium Roseospira navarrensis DSM 15114.</title>
        <authorList>
            <person name="Kyndt J.A."/>
            <person name="Meyer T.E."/>
        </authorList>
    </citation>
    <scope>NUCLEOTIDE SEQUENCE [LARGE SCALE GENOMIC DNA]</scope>
    <source>
        <strain evidence="2 3">DSM 15114</strain>
    </source>
</reference>
<protein>
    <recommendedName>
        <fullName evidence="4">Lipoprotein</fullName>
    </recommendedName>
</protein>
<feature type="signal peptide" evidence="1">
    <location>
        <begin position="1"/>
        <end position="30"/>
    </location>
</feature>
<proteinExistence type="predicted"/>
<dbReference type="OrthoDB" id="7358325at2"/>
<evidence type="ECO:0000313" key="2">
    <source>
        <dbReference type="EMBL" id="MQX35749.1"/>
    </source>
</evidence>
<organism evidence="2 3">
    <name type="scientific">Roseospira navarrensis</name>
    <dbReference type="NCBI Taxonomy" id="140058"/>
    <lineage>
        <taxon>Bacteria</taxon>
        <taxon>Pseudomonadati</taxon>
        <taxon>Pseudomonadota</taxon>
        <taxon>Alphaproteobacteria</taxon>
        <taxon>Rhodospirillales</taxon>
        <taxon>Rhodospirillaceae</taxon>
        <taxon>Roseospira</taxon>
    </lineage>
</organism>